<accession>A0AAW1TYH9</accession>
<dbReference type="Gene3D" id="2.40.128.20">
    <property type="match status" value="1"/>
</dbReference>
<sequence>MSRCTCSKNFNLIGFAGLWYEIEKSPIDFEVGGSCTTKSFTPLPNEMYREVITQLVRESGQTRRFEGTDTLSGKPGEAKFIVNLNLGPGEIS</sequence>
<name>A0AAW1TYH9_9CUCU</name>
<dbReference type="AlphaFoldDB" id="A0AAW1TYH9"/>
<dbReference type="Proteomes" id="UP001431783">
    <property type="component" value="Unassembled WGS sequence"/>
</dbReference>
<gene>
    <name evidence="1" type="ORF">WA026_022476</name>
</gene>
<dbReference type="InterPro" id="IPR012674">
    <property type="entry name" value="Calycin"/>
</dbReference>
<dbReference type="SUPFAM" id="SSF50814">
    <property type="entry name" value="Lipocalins"/>
    <property type="match status" value="1"/>
</dbReference>
<reference evidence="1 2" key="1">
    <citation type="submission" date="2023-03" db="EMBL/GenBank/DDBJ databases">
        <title>Genome insight into feeding habits of ladybird beetles.</title>
        <authorList>
            <person name="Li H.-S."/>
            <person name="Huang Y.-H."/>
            <person name="Pang H."/>
        </authorList>
    </citation>
    <scope>NUCLEOTIDE SEQUENCE [LARGE SCALE GENOMIC DNA]</scope>
    <source>
        <strain evidence="1">SYSU_2023b</strain>
        <tissue evidence="1">Whole body</tissue>
    </source>
</reference>
<keyword evidence="2" id="KW-1185">Reference proteome</keyword>
<protein>
    <submittedName>
        <fullName evidence="1">Uncharacterized protein</fullName>
    </submittedName>
</protein>
<organism evidence="1 2">
    <name type="scientific">Henosepilachna vigintioctopunctata</name>
    <dbReference type="NCBI Taxonomy" id="420089"/>
    <lineage>
        <taxon>Eukaryota</taxon>
        <taxon>Metazoa</taxon>
        <taxon>Ecdysozoa</taxon>
        <taxon>Arthropoda</taxon>
        <taxon>Hexapoda</taxon>
        <taxon>Insecta</taxon>
        <taxon>Pterygota</taxon>
        <taxon>Neoptera</taxon>
        <taxon>Endopterygota</taxon>
        <taxon>Coleoptera</taxon>
        <taxon>Polyphaga</taxon>
        <taxon>Cucujiformia</taxon>
        <taxon>Coccinelloidea</taxon>
        <taxon>Coccinellidae</taxon>
        <taxon>Epilachninae</taxon>
        <taxon>Epilachnini</taxon>
        <taxon>Henosepilachna</taxon>
    </lineage>
</organism>
<proteinExistence type="predicted"/>
<evidence type="ECO:0000313" key="1">
    <source>
        <dbReference type="EMBL" id="KAK9873414.1"/>
    </source>
</evidence>
<comment type="caution">
    <text evidence="1">The sequence shown here is derived from an EMBL/GenBank/DDBJ whole genome shotgun (WGS) entry which is preliminary data.</text>
</comment>
<dbReference type="EMBL" id="JARQZJ010000019">
    <property type="protein sequence ID" value="KAK9873414.1"/>
    <property type="molecule type" value="Genomic_DNA"/>
</dbReference>
<evidence type="ECO:0000313" key="2">
    <source>
        <dbReference type="Proteomes" id="UP001431783"/>
    </source>
</evidence>